<comment type="caution">
    <text evidence="1">The sequence shown here is derived from an EMBL/GenBank/DDBJ whole genome shotgun (WGS) entry which is preliminary data.</text>
</comment>
<name>A0A9W4UF08_9PLEO</name>
<organism evidence="1 2">
    <name type="scientific">Periconia digitata</name>
    <dbReference type="NCBI Taxonomy" id="1303443"/>
    <lineage>
        <taxon>Eukaryota</taxon>
        <taxon>Fungi</taxon>
        <taxon>Dikarya</taxon>
        <taxon>Ascomycota</taxon>
        <taxon>Pezizomycotina</taxon>
        <taxon>Dothideomycetes</taxon>
        <taxon>Pleosporomycetidae</taxon>
        <taxon>Pleosporales</taxon>
        <taxon>Massarineae</taxon>
        <taxon>Periconiaceae</taxon>
        <taxon>Periconia</taxon>
    </lineage>
</organism>
<gene>
    <name evidence="1" type="ORF">PDIGIT_LOCUS7848</name>
</gene>
<reference evidence="1" key="1">
    <citation type="submission" date="2023-01" db="EMBL/GenBank/DDBJ databases">
        <authorList>
            <person name="Van Ghelder C."/>
            <person name="Rancurel C."/>
        </authorList>
    </citation>
    <scope>NUCLEOTIDE SEQUENCE</scope>
    <source>
        <strain evidence="1">CNCM I-4278</strain>
    </source>
</reference>
<dbReference type="EMBL" id="CAOQHR010000005">
    <property type="protein sequence ID" value="CAI6334780.1"/>
    <property type="molecule type" value="Genomic_DNA"/>
</dbReference>
<protein>
    <submittedName>
        <fullName evidence="1">Uncharacterized protein</fullName>
    </submittedName>
</protein>
<dbReference type="AlphaFoldDB" id="A0A9W4UF08"/>
<proteinExistence type="predicted"/>
<dbReference type="Proteomes" id="UP001152607">
    <property type="component" value="Unassembled WGS sequence"/>
</dbReference>
<accession>A0A9W4UF08</accession>
<keyword evidence="2" id="KW-1185">Reference proteome</keyword>
<sequence length="70" mass="7548">MISQKVDRHKKIHESFLLSALGKGATSKGATEAGDNPFDLCNASAPDLSLPSCDTKHTYKVAMIDGYFCD</sequence>
<evidence type="ECO:0000313" key="1">
    <source>
        <dbReference type="EMBL" id="CAI6334780.1"/>
    </source>
</evidence>
<evidence type="ECO:0000313" key="2">
    <source>
        <dbReference type="Proteomes" id="UP001152607"/>
    </source>
</evidence>